<proteinExistence type="predicted"/>
<dbReference type="AlphaFoldDB" id="A0A142VZK8"/>
<organism evidence="1 2">
    <name type="scientific">Sphingopyxis terrae subsp. terrae NBRC 15098</name>
    <dbReference type="NCBI Taxonomy" id="1219058"/>
    <lineage>
        <taxon>Bacteria</taxon>
        <taxon>Pseudomonadati</taxon>
        <taxon>Pseudomonadota</taxon>
        <taxon>Alphaproteobacteria</taxon>
        <taxon>Sphingomonadales</taxon>
        <taxon>Sphingomonadaceae</taxon>
        <taxon>Sphingopyxis</taxon>
    </lineage>
</organism>
<gene>
    <name evidence="1" type="ORF">AOA14_11145</name>
</gene>
<dbReference type="KEGG" id="ster:AOA14_11145"/>
<name>A0A142VZK8_9SPHN</name>
<reference evidence="1 2" key="2">
    <citation type="journal article" date="2016" name="Genome Announc.">
        <title>Complete Genome Sequence of Sphingopyxis terrae Strain 203-1 (NBRC 111660), a Polyethylene Glycol Degrader.</title>
        <authorList>
            <person name="Ohtsubo Y."/>
            <person name="Nonoyama S."/>
            <person name="Nagata Y."/>
            <person name="Numata M."/>
            <person name="Tsuchikane K."/>
            <person name="Hosoyama A."/>
            <person name="Yamazoe A."/>
            <person name="Tsuda M."/>
            <person name="Fujita N."/>
            <person name="Kawai F."/>
        </authorList>
    </citation>
    <scope>NUCLEOTIDE SEQUENCE [LARGE SCALE GENOMIC DNA]</scope>
    <source>
        <strain evidence="1 2">203-1</strain>
    </source>
</reference>
<dbReference type="Proteomes" id="UP000076234">
    <property type="component" value="Chromosome"/>
</dbReference>
<reference evidence="2" key="1">
    <citation type="submission" date="2015-11" db="EMBL/GenBank/DDBJ databases">
        <title>Complete genome sequence of a polyethylene glycol-degrading strain Sphingopyxis terrae strain 203-1 (NBRC 15098).</title>
        <authorList>
            <person name="Yoshiyuki O."/>
            <person name="Shouta N."/>
            <person name="Nagata Y."/>
            <person name="Numata M."/>
            <person name="Tsuchikane K."/>
            <person name="Hosoyama A."/>
            <person name="Yamazoe A."/>
            <person name="Tsuda M."/>
            <person name="Fujita N."/>
            <person name="Kawai F."/>
        </authorList>
    </citation>
    <scope>NUCLEOTIDE SEQUENCE [LARGE SCALE GENOMIC DNA]</scope>
    <source>
        <strain evidence="2">203-1</strain>
    </source>
</reference>
<sequence>MEASTLVRRLTEQPFVRELPVDAAQAVLALRYCVLCHRSERDPMPELERRWGNILAARRYRLVVEAIVHCWPDPFAVAPPCCPRASFDEALLAALVGAAGRDDRAAFDWLSAELLGGDAREMLFVALGNFLRAGAPRRAPNA</sequence>
<evidence type="ECO:0000313" key="1">
    <source>
        <dbReference type="EMBL" id="AMU95162.1"/>
    </source>
</evidence>
<dbReference type="EMBL" id="CP013342">
    <property type="protein sequence ID" value="AMU95162.1"/>
    <property type="molecule type" value="Genomic_DNA"/>
</dbReference>
<evidence type="ECO:0000313" key="2">
    <source>
        <dbReference type="Proteomes" id="UP000076234"/>
    </source>
</evidence>
<accession>A0A142VZK8</accession>
<protein>
    <submittedName>
        <fullName evidence="1">Addiction module antidote protein</fullName>
    </submittedName>
</protein>